<sequence length="294" mass="34468">MTTLLRANLIHEKINELNLNYAEVMFSTKPKTNTIVVHGKEDKTIYSEIDHLKRAEALPSSSESESDSDDDFMYIDDDTVLFAKSAKLLQQLHDKLSKYCRKWNIEVNTDKTTIIVYRNGWQPVNNHFMYNNQELQIPSKRTKPCGSSPVVKYTSQRSPHILKKSISPIKTSTLIYIRRNLFTQNHEISETKRADIQNLLFTNIDVSQDNLEEDHKEEHVLDNEEDIEEVTEEDHVVDHEKDHMEDIEEEHKVFQSALDKLSDEGKRERFFIFFFISGRFPLKQHCIRPVFGHC</sequence>
<organism evidence="1 2">
    <name type="scientific">Mytilus edulis</name>
    <name type="common">Blue mussel</name>
    <dbReference type="NCBI Taxonomy" id="6550"/>
    <lineage>
        <taxon>Eukaryota</taxon>
        <taxon>Metazoa</taxon>
        <taxon>Spiralia</taxon>
        <taxon>Lophotrochozoa</taxon>
        <taxon>Mollusca</taxon>
        <taxon>Bivalvia</taxon>
        <taxon>Autobranchia</taxon>
        <taxon>Pteriomorphia</taxon>
        <taxon>Mytilida</taxon>
        <taxon>Mytiloidea</taxon>
        <taxon>Mytilidae</taxon>
        <taxon>Mytilinae</taxon>
        <taxon>Mytilus</taxon>
    </lineage>
</organism>
<gene>
    <name evidence="1" type="ORF">MEDL_10621</name>
</gene>
<reference evidence="1" key="1">
    <citation type="submission" date="2021-03" db="EMBL/GenBank/DDBJ databases">
        <authorList>
            <person name="Bekaert M."/>
        </authorList>
    </citation>
    <scope>NUCLEOTIDE SEQUENCE</scope>
</reference>
<evidence type="ECO:0008006" key="3">
    <source>
        <dbReference type="Google" id="ProtNLM"/>
    </source>
</evidence>
<dbReference type="EMBL" id="CAJPWZ010000527">
    <property type="protein sequence ID" value="CAG2195681.1"/>
    <property type="molecule type" value="Genomic_DNA"/>
</dbReference>
<dbReference type="AlphaFoldDB" id="A0A8S3QJG0"/>
<proteinExistence type="predicted"/>
<accession>A0A8S3QJG0</accession>
<dbReference type="Proteomes" id="UP000683360">
    <property type="component" value="Unassembled WGS sequence"/>
</dbReference>
<evidence type="ECO:0000313" key="1">
    <source>
        <dbReference type="EMBL" id="CAG2195681.1"/>
    </source>
</evidence>
<keyword evidence="2" id="KW-1185">Reference proteome</keyword>
<protein>
    <recommendedName>
        <fullName evidence="3">Reverse transcriptase domain-containing protein</fullName>
    </recommendedName>
</protein>
<evidence type="ECO:0000313" key="2">
    <source>
        <dbReference type="Proteomes" id="UP000683360"/>
    </source>
</evidence>
<name>A0A8S3QJG0_MYTED</name>
<comment type="caution">
    <text evidence="1">The sequence shown here is derived from an EMBL/GenBank/DDBJ whole genome shotgun (WGS) entry which is preliminary data.</text>
</comment>